<name>A0A2N0DCR6_RHISU</name>
<dbReference type="SUPFAM" id="SSF52833">
    <property type="entry name" value="Thioredoxin-like"/>
    <property type="match status" value="1"/>
</dbReference>
<evidence type="ECO:0000313" key="7">
    <source>
        <dbReference type="Proteomes" id="UP000232164"/>
    </source>
</evidence>
<dbReference type="OrthoDB" id="9799347at2"/>
<dbReference type="RefSeq" id="WP_087004308.1">
    <property type="nucleotide sequence ID" value="NZ_FWER01000062.1"/>
</dbReference>
<organism evidence="6 7">
    <name type="scientific">Rhizobium sullae</name>
    <name type="common">Rhizobium hedysari</name>
    <dbReference type="NCBI Taxonomy" id="50338"/>
    <lineage>
        <taxon>Bacteria</taxon>
        <taxon>Pseudomonadati</taxon>
        <taxon>Pseudomonadota</taxon>
        <taxon>Alphaproteobacteria</taxon>
        <taxon>Hyphomicrobiales</taxon>
        <taxon>Rhizobiaceae</taxon>
        <taxon>Rhizobium/Agrobacterium group</taxon>
        <taxon>Rhizobium</taxon>
    </lineage>
</organism>
<dbReference type="Proteomes" id="UP000232164">
    <property type="component" value="Unassembled WGS sequence"/>
</dbReference>
<accession>A0A2N0DCR6</accession>
<dbReference type="STRING" id="1041146.GCA_000427985_03921"/>
<keyword evidence="4" id="KW-0732">Signal</keyword>
<dbReference type="PROSITE" id="PS51352">
    <property type="entry name" value="THIOREDOXIN_2"/>
    <property type="match status" value="1"/>
</dbReference>
<evidence type="ECO:0000256" key="1">
    <source>
        <dbReference type="ARBA" id="ARBA00004196"/>
    </source>
</evidence>
<dbReference type="InterPro" id="IPR050553">
    <property type="entry name" value="Thioredoxin_ResA/DsbE_sf"/>
</dbReference>
<dbReference type="CDD" id="cd02966">
    <property type="entry name" value="TlpA_like_family"/>
    <property type="match status" value="1"/>
</dbReference>
<comment type="caution">
    <text evidence="6">The sequence shown here is derived from an EMBL/GenBank/DDBJ whole genome shotgun (WGS) entry which is preliminary data.</text>
</comment>
<reference evidence="6 7" key="1">
    <citation type="submission" date="2017-11" db="EMBL/GenBank/DDBJ databases">
        <authorList>
            <person name="Han C.G."/>
        </authorList>
    </citation>
    <scope>NUCLEOTIDE SEQUENCE [LARGE SCALE GENOMIC DNA]</scope>
    <source>
        <strain evidence="6 7">HCNT1</strain>
    </source>
</reference>
<dbReference type="InterPro" id="IPR013740">
    <property type="entry name" value="Redoxin"/>
</dbReference>
<proteinExistence type="predicted"/>
<evidence type="ECO:0000256" key="4">
    <source>
        <dbReference type="SAM" id="SignalP"/>
    </source>
</evidence>
<dbReference type="InterPro" id="IPR013766">
    <property type="entry name" value="Thioredoxin_domain"/>
</dbReference>
<evidence type="ECO:0000256" key="2">
    <source>
        <dbReference type="ARBA" id="ARBA00022748"/>
    </source>
</evidence>
<dbReference type="InterPro" id="IPR036249">
    <property type="entry name" value="Thioredoxin-like_sf"/>
</dbReference>
<keyword evidence="3" id="KW-0676">Redox-active center</keyword>
<evidence type="ECO:0000259" key="5">
    <source>
        <dbReference type="PROSITE" id="PS51352"/>
    </source>
</evidence>
<feature type="signal peptide" evidence="4">
    <location>
        <begin position="1"/>
        <end position="19"/>
    </location>
</feature>
<keyword evidence="2" id="KW-0201">Cytochrome c-type biogenesis</keyword>
<dbReference type="GO" id="GO:0030313">
    <property type="term" value="C:cell envelope"/>
    <property type="evidence" value="ECO:0007669"/>
    <property type="project" value="UniProtKB-SubCell"/>
</dbReference>
<gene>
    <name evidence="6" type="ORF">CWR43_09675</name>
</gene>
<evidence type="ECO:0000256" key="3">
    <source>
        <dbReference type="ARBA" id="ARBA00023284"/>
    </source>
</evidence>
<feature type="domain" description="Thioredoxin" evidence="5">
    <location>
        <begin position="28"/>
        <end position="170"/>
    </location>
</feature>
<dbReference type="Pfam" id="PF08534">
    <property type="entry name" value="Redoxin"/>
    <property type="match status" value="1"/>
</dbReference>
<dbReference type="Gene3D" id="3.40.30.10">
    <property type="entry name" value="Glutaredoxin"/>
    <property type="match status" value="1"/>
</dbReference>
<dbReference type="GO" id="GO:0015036">
    <property type="term" value="F:disulfide oxidoreductase activity"/>
    <property type="evidence" value="ECO:0007669"/>
    <property type="project" value="UniProtKB-ARBA"/>
</dbReference>
<dbReference type="GO" id="GO:0017004">
    <property type="term" value="P:cytochrome complex assembly"/>
    <property type="evidence" value="ECO:0007669"/>
    <property type="project" value="UniProtKB-KW"/>
</dbReference>
<feature type="chain" id="PRO_5014857980" evidence="4">
    <location>
        <begin position="20"/>
        <end position="189"/>
    </location>
</feature>
<protein>
    <submittedName>
        <fullName evidence="6">TlpA family protein disulfide reductase</fullName>
    </submittedName>
</protein>
<dbReference type="EMBL" id="PIQN01000006">
    <property type="protein sequence ID" value="PKA43878.1"/>
    <property type="molecule type" value="Genomic_DNA"/>
</dbReference>
<dbReference type="AlphaFoldDB" id="A0A2N0DCR6"/>
<dbReference type="InterPro" id="IPR017937">
    <property type="entry name" value="Thioredoxin_CS"/>
</dbReference>
<comment type="subcellular location">
    <subcellularLocation>
        <location evidence="1">Cell envelope</location>
    </subcellularLocation>
</comment>
<reference evidence="6 7" key="2">
    <citation type="submission" date="2017-12" db="EMBL/GenBank/DDBJ databases">
        <title>Genome sequence of Rhizobium sullae HCNT1 isolated from Sulla coronaria nodules and featuring peculiar denitrification phenotypes.</title>
        <authorList>
            <person name="De Diego-Diaz B."/>
            <person name="Treu L."/>
            <person name="Campanaro S."/>
            <person name="Da Silva Duarte V."/>
            <person name="Basaglia M."/>
            <person name="Favaro L."/>
            <person name="Casella S."/>
            <person name="Squartini A."/>
        </authorList>
    </citation>
    <scope>NUCLEOTIDE SEQUENCE [LARGE SCALE GENOMIC DNA]</scope>
    <source>
        <strain evidence="6 7">HCNT1</strain>
    </source>
</reference>
<dbReference type="PANTHER" id="PTHR42852:SF13">
    <property type="entry name" value="PROTEIN DIPZ"/>
    <property type="match status" value="1"/>
</dbReference>
<sequence>MKSFLMAALLVVLASPVAAEPPKNFVLRDTPEPVPALQFTDEAGRPQTLEMFRGKVVLLNLWATWCLPCREEMPTLDRLQAVLGGQDFEVVALSIDRGGPEAVKKFYDETGIQHLAIHVDATSKAGFALGTIGLPTTLLIDRQGQELGRLVGPADWYAPDMISFLGSIIGKDSMPPGAPQTRQDKEKPL</sequence>
<dbReference type="PROSITE" id="PS00194">
    <property type="entry name" value="THIOREDOXIN_1"/>
    <property type="match status" value="1"/>
</dbReference>
<evidence type="ECO:0000313" key="6">
    <source>
        <dbReference type="EMBL" id="PKA43878.1"/>
    </source>
</evidence>
<dbReference type="PANTHER" id="PTHR42852">
    <property type="entry name" value="THIOL:DISULFIDE INTERCHANGE PROTEIN DSBE"/>
    <property type="match status" value="1"/>
</dbReference>